<accession>A0A5F9CQC3</accession>
<dbReference type="AlphaFoldDB" id="A0A5F9CQC3"/>
<keyword evidence="11 15" id="KW-1133">Transmembrane helix</keyword>
<dbReference type="EMBL" id="AAGW02031861">
    <property type="status" value="NOT_ANNOTATED_CDS"/>
    <property type="molecule type" value="Genomic_DNA"/>
</dbReference>
<evidence type="ECO:0000313" key="18">
    <source>
        <dbReference type="Proteomes" id="UP000001811"/>
    </source>
</evidence>
<keyword evidence="9" id="KW-0130">Cell adhesion</keyword>
<dbReference type="GO" id="GO:0007156">
    <property type="term" value="P:homophilic cell adhesion via plasma membrane adhesion molecules"/>
    <property type="evidence" value="ECO:0007669"/>
    <property type="project" value="InterPro"/>
</dbReference>
<dbReference type="GO" id="GO:0008013">
    <property type="term" value="F:beta-catenin binding"/>
    <property type="evidence" value="ECO:0007669"/>
    <property type="project" value="TreeGrafter"/>
</dbReference>
<keyword evidence="10" id="KW-0965">Cell junction</keyword>
<dbReference type="GO" id="GO:0007043">
    <property type="term" value="P:cell-cell junction assembly"/>
    <property type="evidence" value="ECO:0007669"/>
    <property type="project" value="TreeGrafter"/>
</dbReference>
<reference evidence="17 18" key="1">
    <citation type="journal article" date="2011" name="Nature">
        <title>A high-resolution map of human evolutionary constraint using 29 mammals.</title>
        <authorList>
            <person name="Lindblad-Toh K."/>
            <person name="Garber M."/>
            <person name="Zuk O."/>
            <person name="Lin M.F."/>
            <person name="Parker B.J."/>
            <person name="Washietl S."/>
            <person name="Kheradpour P."/>
            <person name="Ernst J."/>
            <person name="Jordan G."/>
            <person name="Mauceli E."/>
            <person name="Ward L.D."/>
            <person name="Lowe C.B."/>
            <person name="Holloway A.K."/>
            <person name="Clamp M."/>
            <person name="Gnerre S."/>
            <person name="Alfoldi J."/>
            <person name="Beal K."/>
            <person name="Chang J."/>
            <person name="Clawson H."/>
            <person name="Cuff J."/>
            <person name="Di Palma F."/>
            <person name="Fitzgerald S."/>
            <person name="Flicek P."/>
            <person name="Guttman M."/>
            <person name="Hubisz M.J."/>
            <person name="Jaffe D.B."/>
            <person name="Jungreis I."/>
            <person name="Kent W.J."/>
            <person name="Kostka D."/>
            <person name="Lara M."/>
            <person name="Martins A.L."/>
            <person name="Massingham T."/>
            <person name="Moltke I."/>
            <person name="Raney B.J."/>
            <person name="Rasmussen M.D."/>
            <person name="Robinson J."/>
            <person name="Stark A."/>
            <person name="Vilella A.J."/>
            <person name="Wen J."/>
            <person name="Xie X."/>
            <person name="Zody M.C."/>
            <person name="Baldwin J."/>
            <person name="Bloom T."/>
            <person name="Chin C.W."/>
            <person name="Heiman D."/>
            <person name="Nicol R."/>
            <person name="Nusbaum C."/>
            <person name="Young S."/>
            <person name="Wilkinson J."/>
            <person name="Worley K.C."/>
            <person name="Kovar C.L."/>
            <person name="Muzny D.M."/>
            <person name="Gibbs R.A."/>
            <person name="Cree A."/>
            <person name="Dihn H.H."/>
            <person name="Fowler G."/>
            <person name="Jhangiani S."/>
            <person name="Joshi V."/>
            <person name="Lee S."/>
            <person name="Lewis L.R."/>
            <person name="Nazareth L.V."/>
            <person name="Okwuonu G."/>
            <person name="Santibanez J."/>
            <person name="Warren W.C."/>
            <person name="Mardis E.R."/>
            <person name="Weinstock G.M."/>
            <person name="Wilson R.K."/>
            <person name="Delehaunty K."/>
            <person name="Dooling D."/>
            <person name="Fronik C."/>
            <person name="Fulton L."/>
            <person name="Fulton B."/>
            <person name="Graves T."/>
            <person name="Minx P."/>
            <person name="Sodergren E."/>
            <person name="Birney E."/>
            <person name="Margulies E.H."/>
            <person name="Herrero J."/>
            <person name="Green E.D."/>
            <person name="Haussler D."/>
            <person name="Siepel A."/>
            <person name="Goldman N."/>
            <person name="Pollard K.S."/>
            <person name="Pedersen J.S."/>
            <person name="Lander E.S."/>
            <person name="Kellis M."/>
        </authorList>
    </citation>
    <scope>NUCLEOTIDE SEQUENCE [LARGE SCALE GENOMIC DNA]</scope>
    <source>
        <strain evidence="17 18">Thorbecke inbred</strain>
    </source>
</reference>
<keyword evidence="6" id="KW-0479">Metal-binding</keyword>
<dbReference type="EMBL" id="AAGW02031862">
    <property type="status" value="NOT_ANNOTATED_CDS"/>
    <property type="molecule type" value="Genomic_DNA"/>
</dbReference>
<dbReference type="GO" id="GO:0045296">
    <property type="term" value="F:cadherin binding"/>
    <property type="evidence" value="ECO:0007669"/>
    <property type="project" value="TreeGrafter"/>
</dbReference>
<evidence type="ECO:0000256" key="5">
    <source>
        <dbReference type="ARBA" id="ARBA00022692"/>
    </source>
</evidence>
<evidence type="ECO:0000256" key="8">
    <source>
        <dbReference type="ARBA" id="ARBA00022837"/>
    </source>
</evidence>
<dbReference type="InterPro" id="IPR027397">
    <property type="entry name" value="Catenin-bd_sf"/>
</dbReference>
<keyword evidence="5 15" id="KW-0812">Transmembrane</keyword>
<evidence type="ECO:0000256" key="1">
    <source>
        <dbReference type="ARBA" id="ARBA00004251"/>
    </source>
</evidence>
<dbReference type="Pfam" id="PF01049">
    <property type="entry name" value="CADH_Y-type_LIR"/>
    <property type="match status" value="1"/>
</dbReference>
<evidence type="ECO:0000256" key="10">
    <source>
        <dbReference type="ARBA" id="ARBA00022949"/>
    </source>
</evidence>
<evidence type="ECO:0000256" key="9">
    <source>
        <dbReference type="ARBA" id="ARBA00022889"/>
    </source>
</evidence>
<dbReference type="Bgee" id="ENSOCUG00000003656">
    <property type="expression patterns" value="Expressed in heart and 18 other cell types or tissues"/>
</dbReference>
<evidence type="ECO:0000256" key="4">
    <source>
        <dbReference type="ARBA" id="ARBA00022685"/>
    </source>
</evidence>
<dbReference type="GO" id="GO:0034332">
    <property type="term" value="P:adherens junction organization"/>
    <property type="evidence" value="ECO:0007669"/>
    <property type="project" value="TreeGrafter"/>
</dbReference>
<dbReference type="InterPro" id="IPR000233">
    <property type="entry name" value="Cadherin_Y-type_LIR"/>
</dbReference>
<dbReference type="Proteomes" id="UP000001811">
    <property type="component" value="Chromosome 9"/>
</dbReference>
<feature type="domain" description="Cadherin Y-type LIR-motif" evidence="16">
    <location>
        <begin position="119"/>
        <end position="154"/>
    </location>
</feature>
<dbReference type="GO" id="GO:0099634">
    <property type="term" value="C:postsynaptic specialization membrane"/>
    <property type="evidence" value="ECO:0007669"/>
    <property type="project" value="TreeGrafter"/>
</dbReference>
<dbReference type="GO" id="GO:0030057">
    <property type="term" value="C:desmosome"/>
    <property type="evidence" value="ECO:0007669"/>
    <property type="project" value="UniProtKB-SubCell"/>
</dbReference>
<evidence type="ECO:0000256" key="12">
    <source>
        <dbReference type="ARBA" id="ARBA00023136"/>
    </source>
</evidence>
<dbReference type="PANTHER" id="PTHR24027">
    <property type="entry name" value="CADHERIN-23"/>
    <property type="match status" value="1"/>
</dbReference>
<dbReference type="Gene3D" id="4.10.900.10">
    <property type="entry name" value="TCF3-CBD (Catenin binding domain)"/>
    <property type="match status" value="1"/>
</dbReference>
<dbReference type="GO" id="GO:0044331">
    <property type="term" value="P:cell-cell adhesion mediated by cadherin"/>
    <property type="evidence" value="ECO:0007669"/>
    <property type="project" value="TreeGrafter"/>
</dbReference>
<dbReference type="InterPro" id="IPR039808">
    <property type="entry name" value="Cadherin"/>
</dbReference>
<dbReference type="Ensembl" id="ENSOCUT00000062696.1">
    <property type="protein sequence ID" value="ENSOCUP00000035861.1"/>
    <property type="gene ID" value="ENSOCUG00000003656.4"/>
</dbReference>
<name>A0A5F9CQC3_RABIT</name>
<reference evidence="17" key="3">
    <citation type="submission" date="2025-09" db="UniProtKB">
        <authorList>
            <consortium name="Ensembl"/>
        </authorList>
    </citation>
    <scope>IDENTIFICATION</scope>
    <source>
        <strain evidence="17">Thorbecke</strain>
    </source>
</reference>
<dbReference type="FunFam" id="4.10.900.10:FF:000001">
    <property type="entry name" value="Cadherin 2"/>
    <property type="match status" value="1"/>
</dbReference>
<dbReference type="GeneTree" id="ENSGT00940000155981"/>
<evidence type="ECO:0000256" key="11">
    <source>
        <dbReference type="ARBA" id="ARBA00022989"/>
    </source>
</evidence>
<dbReference type="GO" id="GO:0048787">
    <property type="term" value="C:presynaptic active zone membrane"/>
    <property type="evidence" value="ECO:0007669"/>
    <property type="project" value="TreeGrafter"/>
</dbReference>
<keyword evidence="3" id="KW-1003">Cell membrane</keyword>
<keyword evidence="13" id="KW-0325">Glycoprotein</keyword>
<reference evidence="17" key="2">
    <citation type="submission" date="2025-08" db="UniProtKB">
        <authorList>
            <consortium name="Ensembl"/>
        </authorList>
    </citation>
    <scope>IDENTIFICATION</scope>
    <source>
        <strain evidence="17">Thorbecke</strain>
    </source>
</reference>
<gene>
    <name evidence="17" type="primary">CDH2</name>
</gene>
<evidence type="ECO:0000256" key="7">
    <source>
        <dbReference type="ARBA" id="ARBA00022737"/>
    </source>
</evidence>
<dbReference type="GO" id="GO:0030027">
    <property type="term" value="C:lamellipodium"/>
    <property type="evidence" value="ECO:0007669"/>
    <property type="project" value="TreeGrafter"/>
</dbReference>
<keyword evidence="8" id="KW-0106">Calcium</keyword>
<evidence type="ECO:0000256" key="15">
    <source>
        <dbReference type="SAM" id="Phobius"/>
    </source>
</evidence>
<dbReference type="PANTHER" id="PTHR24027:SF79">
    <property type="entry name" value="CADHERIN-2"/>
    <property type="match status" value="1"/>
</dbReference>
<dbReference type="GO" id="GO:0016342">
    <property type="term" value="C:catenin complex"/>
    <property type="evidence" value="ECO:0007669"/>
    <property type="project" value="TreeGrafter"/>
</dbReference>
<dbReference type="GO" id="GO:0005912">
    <property type="term" value="C:adherens junction"/>
    <property type="evidence" value="ECO:0007669"/>
    <property type="project" value="TreeGrafter"/>
</dbReference>
<dbReference type="GO" id="GO:0007416">
    <property type="term" value="P:synapse assembly"/>
    <property type="evidence" value="ECO:0007669"/>
    <property type="project" value="TreeGrafter"/>
</dbReference>
<dbReference type="GO" id="GO:0014704">
    <property type="term" value="C:intercalated disc"/>
    <property type="evidence" value="ECO:0007669"/>
    <property type="project" value="TreeGrafter"/>
</dbReference>
<evidence type="ECO:0000259" key="16">
    <source>
        <dbReference type="Pfam" id="PF01049"/>
    </source>
</evidence>
<keyword evidence="18" id="KW-1185">Reference proteome</keyword>
<protein>
    <submittedName>
        <fullName evidence="17">Cadherin 2</fullName>
    </submittedName>
</protein>
<evidence type="ECO:0000313" key="17">
    <source>
        <dbReference type="Ensembl" id="ENSOCUP00000035861.1"/>
    </source>
</evidence>
<comment type="function">
    <text evidence="14">Cadherins are calcium-dependent cell adhesion proteins.</text>
</comment>
<evidence type="ECO:0000256" key="3">
    <source>
        <dbReference type="ARBA" id="ARBA00022475"/>
    </source>
</evidence>
<dbReference type="GO" id="GO:0016339">
    <property type="term" value="P:calcium-dependent cell-cell adhesion via plasma membrane cell adhesion molecules"/>
    <property type="evidence" value="ECO:0007669"/>
    <property type="project" value="TreeGrafter"/>
</dbReference>
<feature type="transmembrane region" description="Helical" evidence="15">
    <location>
        <begin position="6"/>
        <end position="22"/>
    </location>
</feature>
<dbReference type="GO" id="GO:0005737">
    <property type="term" value="C:cytoplasm"/>
    <property type="evidence" value="ECO:0007669"/>
    <property type="project" value="TreeGrafter"/>
</dbReference>
<dbReference type="GO" id="GO:0014069">
    <property type="term" value="C:postsynaptic density"/>
    <property type="evidence" value="ECO:0007669"/>
    <property type="project" value="TreeGrafter"/>
</dbReference>
<dbReference type="GO" id="GO:0016477">
    <property type="term" value="P:cell migration"/>
    <property type="evidence" value="ECO:0007669"/>
    <property type="project" value="TreeGrafter"/>
</dbReference>
<proteinExistence type="predicted"/>
<evidence type="ECO:0000256" key="13">
    <source>
        <dbReference type="ARBA" id="ARBA00023180"/>
    </source>
</evidence>
<keyword evidence="4" id="KW-0165">Cleavage on pair of basic residues</keyword>
<sequence length="256" mass="28649">MGFCLFFLFSFLVLVLMFVVWMKRRDKERQAKQLLIDPEDDVRDNILKYDEEGGGEEDQDYDLSQLQQPDTVEPDAIKPVGIRRLDERPIHAEPQYPVRSAAPHPGDIGDFINEGLKAADNDPTAPPYDSLLVFDYEGSGSTAGSLSSLNSSRNSLTCTVEVMTELQGELGFWTSTNNISDPILFGKTLSSVTLEFYSTEALGFYVPFCTFFRLTTERIMLKIQLDNGAKVYFKIAQCQNAMVVNTQIVISNNTAG</sequence>
<dbReference type="GO" id="GO:0045177">
    <property type="term" value="C:apical part of cell"/>
    <property type="evidence" value="ECO:0007669"/>
    <property type="project" value="TreeGrafter"/>
</dbReference>
<keyword evidence="12 15" id="KW-0472">Membrane</keyword>
<dbReference type="GO" id="GO:0043005">
    <property type="term" value="C:neuron projection"/>
    <property type="evidence" value="ECO:0007669"/>
    <property type="project" value="TreeGrafter"/>
</dbReference>
<evidence type="ECO:0000256" key="6">
    <source>
        <dbReference type="ARBA" id="ARBA00022723"/>
    </source>
</evidence>
<evidence type="ECO:0000256" key="14">
    <source>
        <dbReference type="RuleBase" id="RU004357"/>
    </source>
</evidence>
<dbReference type="GO" id="GO:0000902">
    <property type="term" value="P:cell morphogenesis"/>
    <property type="evidence" value="ECO:0007669"/>
    <property type="project" value="TreeGrafter"/>
</dbReference>
<organism evidence="17 18">
    <name type="scientific">Oryctolagus cuniculus</name>
    <name type="common">Rabbit</name>
    <dbReference type="NCBI Taxonomy" id="9986"/>
    <lineage>
        <taxon>Eukaryota</taxon>
        <taxon>Metazoa</taxon>
        <taxon>Chordata</taxon>
        <taxon>Craniata</taxon>
        <taxon>Vertebrata</taxon>
        <taxon>Euteleostomi</taxon>
        <taxon>Mammalia</taxon>
        <taxon>Eutheria</taxon>
        <taxon>Euarchontoglires</taxon>
        <taxon>Glires</taxon>
        <taxon>Lagomorpha</taxon>
        <taxon>Leporidae</taxon>
        <taxon>Oryctolagus</taxon>
    </lineage>
</organism>
<comment type="subcellular location">
    <subcellularLocation>
        <location evidence="2">Cell junction</location>
        <location evidence="2">Desmosome</location>
    </subcellularLocation>
    <subcellularLocation>
        <location evidence="1">Cell membrane</location>
        <topology evidence="1">Single-pass type I membrane protein</topology>
    </subcellularLocation>
</comment>
<evidence type="ECO:0000256" key="2">
    <source>
        <dbReference type="ARBA" id="ARBA00004568"/>
    </source>
</evidence>
<keyword evidence="7" id="KW-0677">Repeat</keyword>
<dbReference type="GO" id="GO:0005509">
    <property type="term" value="F:calcium ion binding"/>
    <property type="evidence" value="ECO:0007669"/>
    <property type="project" value="InterPro"/>
</dbReference>